<evidence type="ECO:0000256" key="12">
    <source>
        <dbReference type="SAM" id="MobiDB-lite"/>
    </source>
</evidence>
<feature type="compositionally biased region" description="Polar residues" evidence="12">
    <location>
        <begin position="1000"/>
        <end position="1015"/>
    </location>
</feature>
<dbReference type="FunFam" id="1.20.1070.10:FF:000156">
    <property type="entry name" value="Lutropin-choriogonadotropic hormone receptor"/>
    <property type="match status" value="1"/>
</dbReference>
<evidence type="ECO:0000313" key="15">
    <source>
        <dbReference type="EMBL" id="LAC20732.1"/>
    </source>
</evidence>
<evidence type="ECO:0000256" key="1">
    <source>
        <dbReference type="ARBA" id="ARBA00004651"/>
    </source>
</evidence>
<dbReference type="PANTHER" id="PTHR24372">
    <property type="entry name" value="GLYCOPROTEIN HORMONE RECEPTOR"/>
    <property type="match status" value="1"/>
</dbReference>
<feature type="transmembrane region" description="Helical" evidence="13">
    <location>
        <begin position="1082"/>
        <end position="1105"/>
    </location>
</feature>
<dbReference type="Pfam" id="PF13855">
    <property type="entry name" value="LRR_8"/>
    <property type="match status" value="2"/>
</dbReference>
<dbReference type="EMBL" id="IACT01001380">
    <property type="protein sequence ID" value="LAC20732.1"/>
    <property type="molecule type" value="mRNA"/>
</dbReference>
<comment type="similarity">
    <text evidence="2">Belongs to the G-protein coupled receptor 1 family.</text>
</comment>
<dbReference type="SUPFAM" id="SSF81321">
    <property type="entry name" value="Family A G protein-coupled receptor-like"/>
    <property type="match status" value="1"/>
</dbReference>
<feature type="region of interest" description="Disordered" evidence="12">
    <location>
        <begin position="1477"/>
        <end position="1567"/>
    </location>
</feature>
<dbReference type="SMART" id="SM00369">
    <property type="entry name" value="LRR_TYP"/>
    <property type="match status" value="9"/>
</dbReference>
<evidence type="ECO:0000256" key="6">
    <source>
        <dbReference type="ARBA" id="ARBA00022737"/>
    </source>
</evidence>
<feature type="compositionally biased region" description="Low complexity" evidence="12">
    <location>
        <begin position="1483"/>
        <end position="1521"/>
    </location>
</feature>
<keyword evidence="4" id="KW-0433">Leucine-rich repeat</keyword>
<keyword evidence="9 13" id="KW-0472">Membrane</keyword>
<keyword evidence="8" id="KW-0297">G-protein coupled receptor</keyword>
<keyword evidence="5 13" id="KW-0812">Transmembrane</keyword>
<evidence type="ECO:0000256" key="8">
    <source>
        <dbReference type="ARBA" id="ARBA00023040"/>
    </source>
</evidence>
<sequence length="1703" mass="190500">MLSFIEKSVTMSSNKDDDSKDQLQILHLPNYCCSVCPFQENCGNIKNTGARSCATNRPAQVNNMKVVQKTNDFQDAYLGKQIFSTIPSQNNIRKRVKFDRKSHCASGKHRKILYVYSDTKGINSSDNQLSDTVSDDIDQSPNTAEKNVDILRLSSASSYDTIKESDTSRCRNSCKESDVDKFVIKCNCKLCQPRLFAPTDNSKLISEISTKQWKRTSVTDLYFYLCHLFTMMYNFRTIFLQFFNSSTYDTKDNINKVLCIKNRSLPGVDLSRKCSSLRNAIWRIFSILLVLVSVSGAKACPRNCTCSPIPSPTLASEKWASLLPSASPTFLQETLINSHSHYIGNPFMIAPDIMEERKKHLLSIKKKEMNTKEVEESQKMILKNEIRHKRDIRHFGANGRRHRIQESIIELLPSSTISDDDNEIEDSSEFDRENVTTHKKYPQLKKFHSYQDGPYGKHLLANKRRNGSHVNHRDSGSRIPQHIFEHHNAVPQIIEEQVPDLYRGIYVHHEEVIEEIEWIGNDSLPAPGKHGNHSKSDTDTLHDKEQIAIVCETTEYVSVPGIEDTDQHFLFDQVVSLDLSFNNLTNLSSSSLSLYTSLRYLSLRHNLVSELHPEALTAQQKLDTLDLSENLLTRVPDAVRICPLLRLLYLAENQITYVDETSLQGMASLQWVDLRSNPLLTVHHRAFSNLPALTKLILKETRGLSIMPDVRGSPKLEVLGIDRAALTGMPVQFCHHHINLRSLNLHLNAFGELPDLSNCRQLKLLDLSNNQLSQLKEGGFNDTSLLQDLMLQNNQLETIPSGVFNGLHKLQVLNLEHNRISFIHSTAFLPLRNIEDLNLGNNIFPELPPRGLEHVLYLKVHNNRHLREFPEPDSFPVVLDLVLSYAYHCCPFLSIDDDSKDGGHGVASAGLPTFIQEDVVYNMEGIMRHDIPQWNKSHPDWFYFPAYPSTNFTAFWVNLAGRSPDFVASASDAAPSVLPSAATGTIKLIDHLREGRLGTPSNSISTHSGEGSFVSTVGPPPDSEDGFGDGSYNGFMDSDGVSRTPFNGVEMRIKHVVHCIPQPGPFMPCKDLFDWWTLRCGVWLVFLLALMGNGVVVVVLVAAYAKMDVPRFLVTNLAMADFIMGVYLGFLAVVDASTLGEFRMYAIPWQMSAGCQLAGFLGVLSSELSVYTLTVITLERNYAIIHAMNLNKRLSLKHAAYIMVIGWMFAVTMAVLPLAGVSDYRKFAVCLPFETDGAGLGYVVFLMVINGVAFMILMGCYLKIYCAIRGSQAWNSNDSRIAKRMALLVFTDFICWAPIAFFSLSAAYGLQLISLEEAKVFTVFVLPLNSCCNPFLYALLTKQFKKDCVMLCKAIEESRVTRGIGRCRHSSNFSNRQTPVNTNSALDSKSRDTCSCGATEKRRSRHTRVIDFICCRQTRLPSGTYSKGHRRNLSPKKETGQVPRTFVNWSWRGGWRSTPRPGPLRLLDLRRPASLDLTRKSSQESSLSSSRHDSSSASTATWRVSRSSVSSDASKTDSSSRPGSQKEDVTRTGSISRTPGRGGTKPRLQRQRAIEKDSQGPSRLNCPVHTREELSCVYEQASIEEAAEIKVSPSPRFTHRRSLSDGLLFCTLTATQPFAGVKQTAATLLVRSPTLLPTATTSKDNDECVSVFLPTILAPENEGRVSVSPDSETDKPGLLETHFPLDGDAEAAPKEASPLLCQT</sequence>
<keyword evidence="7 13" id="KW-1133">Transmembrane helix</keyword>
<dbReference type="InterPro" id="IPR001611">
    <property type="entry name" value="Leu-rich_rpt"/>
</dbReference>
<feature type="transmembrane region" description="Helical" evidence="13">
    <location>
        <begin position="1157"/>
        <end position="1178"/>
    </location>
</feature>
<feature type="transmembrane region" description="Helical" evidence="13">
    <location>
        <begin position="1117"/>
        <end position="1137"/>
    </location>
</feature>
<organism evidence="15">
    <name type="scientific">Hirondellea gigas</name>
    <dbReference type="NCBI Taxonomy" id="1518452"/>
    <lineage>
        <taxon>Eukaryota</taxon>
        <taxon>Metazoa</taxon>
        <taxon>Ecdysozoa</taxon>
        <taxon>Arthropoda</taxon>
        <taxon>Crustacea</taxon>
        <taxon>Multicrustacea</taxon>
        <taxon>Malacostraca</taxon>
        <taxon>Eumalacostraca</taxon>
        <taxon>Peracarida</taxon>
        <taxon>Amphipoda</taxon>
        <taxon>Amphilochidea</taxon>
        <taxon>Lysianassida</taxon>
        <taxon>Lysianassidira</taxon>
        <taxon>Lysianassoidea</taxon>
        <taxon>Lysianassidae</taxon>
        <taxon>Hirondellea</taxon>
    </lineage>
</organism>
<dbReference type="PANTHER" id="PTHR24372:SF82">
    <property type="entry name" value="RICKETS"/>
    <property type="match status" value="1"/>
</dbReference>
<dbReference type="InterPro" id="IPR003591">
    <property type="entry name" value="Leu-rich_rpt_typical-subtyp"/>
</dbReference>
<dbReference type="PRINTS" id="PR00373">
    <property type="entry name" value="GLYCHORMONER"/>
</dbReference>
<dbReference type="GO" id="GO:0007189">
    <property type="term" value="P:adenylate cyclase-activating G protein-coupled receptor signaling pathway"/>
    <property type="evidence" value="ECO:0007669"/>
    <property type="project" value="TreeGrafter"/>
</dbReference>
<dbReference type="GO" id="GO:0008528">
    <property type="term" value="F:G protein-coupled peptide receptor activity"/>
    <property type="evidence" value="ECO:0007669"/>
    <property type="project" value="TreeGrafter"/>
</dbReference>
<dbReference type="PRINTS" id="PR00237">
    <property type="entry name" value="GPCRRHODOPSN"/>
</dbReference>
<dbReference type="Gene3D" id="3.80.10.10">
    <property type="entry name" value="Ribonuclease Inhibitor"/>
    <property type="match status" value="2"/>
</dbReference>
<evidence type="ECO:0000256" key="2">
    <source>
        <dbReference type="ARBA" id="ARBA00010663"/>
    </source>
</evidence>
<dbReference type="GO" id="GO:0009755">
    <property type="term" value="P:hormone-mediated signaling pathway"/>
    <property type="evidence" value="ECO:0007669"/>
    <property type="project" value="TreeGrafter"/>
</dbReference>
<dbReference type="GO" id="GO:0005886">
    <property type="term" value="C:plasma membrane"/>
    <property type="evidence" value="ECO:0007669"/>
    <property type="project" value="UniProtKB-SubCell"/>
</dbReference>
<reference evidence="15" key="1">
    <citation type="submission" date="2017-11" db="EMBL/GenBank/DDBJ databases">
        <title>The sensing device of the deep-sea amphipod.</title>
        <authorList>
            <person name="Kobayashi H."/>
            <person name="Nagahama T."/>
            <person name="Arai W."/>
            <person name="Sasagawa Y."/>
            <person name="Umeda M."/>
            <person name="Hayashi T."/>
            <person name="Nikaido I."/>
            <person name="Watanabe H."/>
            <person name="Oguri K."/>
            <person name="Kitazato H."/>
            <person name="Fujioka K."/>
            <person name="Kido Y."/>
            <person name="Takami H."/>
        </authorList>
    </citation>
    <scope>NUCLEOTIDE SEQUENCE</scope>
    <source>
        <tissue evidence="15">Whole body</tissue>
    </source>
</reference>
<dbReference type="Pfam" id="PF00001">
    <property type="entry name" value="7tm_1"/>
    <property type="match status" value="1"/>
</dbReference>
<protein>
    <submittedName>
        <fullName evidence="15">Leucine-rich repeat-containing G-protein coupled receptor 4-like</fullName>
    </submittedName>
</protein>
<dbReference type="InterPro" id="IPR000276">
    <property type="entry name" value="GPCR_Rhodpsn"/>
</dbReference>
<dbReference type="InterPro" id="IPR002131">
    <property type="entry name" value="Gphrmn_rcpt_fam"/>
</dbReference>
<dbReference type="PROSITE" id="PS50262">
    <property type="entry name" value="G_PROTEIN_RECEP_F1_2"/>
    <property type="match status" value="1"/>
</dbReference>
<feature type="domain" description="G-protein coupled receptors family 1 profile" evidence="14">
    <location>
        <begin position="1092"/>
        <end position="1337"/>
    </location>
</feature>
<feature type="transmembrane region" description="Helical" evidence="13">
    <location>
        <begin position="1199"/>
        <end position="1220"/>
    </location>
</feature>
<dbReference type="InterPro" id="IPR017452">
    <property type="entry name" value="GPCR_Rhodpsn_7TM"/>
</dbReference>
<evidence type="ECO:0000256" key="13">
    <source>
        <dbReference type="SAM" id="Phobius"/>
    </source>
</evidence>
<comment type="subcellular location">
    <subcellularLocation>
        <location evidence="1">Cell membrane</location>
        <topology evidence="1">Multi-pass membrane protein</topology>
    </subcellularLocation>
</comment>
<evidence type="ECO:0000256" key="10">
    <source>
        <dbReference type="ARBA" id="ARBA00023170"/>
    </source>
</evidence>
<dbReference type="SUPFAM" id="SSF52058">
    <property type="entry name" value="L domain-like"/>
    <property type="match status" value="1"/>
</dbReference>
<feature type="transmembrane region" description="Helical" evidence="13">
    <location>
        <begin position="1285"/>
        <end position="1308"/>
    </location>
</feature>
<keyword evidence="10 15" id="KW-0675">Receptor</keyword>
<dbReference type="InterPro" id="IPR032675">
    <property type="entry name" value="LRR_dom_sf"/>
</dbReference>
<evidence type="ECO:0000256" key="7">
    <source>
        <dbReference type="ARBA" id="ARBA00022989"/>
    </source>
</evidence>
<dbReference type="Gene3D" id="1.20.1070.10">
    <property type="entry name" value="Rhodopsin 7-helix transmembrane proteins"/>
    <property type="match status" value="1"/>
</dbReference>
<keyword evidence="11" id="KW-0807">Transducer</keyword>
<evidence type="ECO:0000259" key="14">
    <source>
        <dbReference type="PROSITE" id="PS50262"/>
    </source>
</evidence>
<dbReference type="GO" id="GO:0016500">
    <property type="term" value="F:protein-hormone receptor activity"/>
    <property type="evidence" value="ECO:0007669"/>
    <property type="project" value="InterPro"/>
</dbReference>
<evidence type="ECO:0000256" key="3">
    <source>
        <dbReference type="ARBA" id="ARBA00022475"/>
    </source>
</evidence>
<evidence type="ECO:0000256" key="5">
    <source>
        <dbReference type="ARBA" id="ARBA00022692"/>
    </source>
</evidence>
<dbReference type="CDD" id="cd15136">
    <property type="entry name" value="7tmA_Glyco_hormone_R"/>
    <property type="match status" value="1"/>
</dbReference>
<proteinExistence type="evidence at transcript level"/>
<feature type="transmembrane region" description="Helical" evidence="13">
    <location>
        <begin position="1240"/>
        <end position="1264"/>
    </location>
</feature>
<name>A0A6A7FRN3_9CRUS</name>
<feature type="region of interest" description="Disordered" evidence="12">
    <location>
        <begin position="1000"/>
        <end position="1020"/>
    </location>
</feature>
<evidence type="ECO:0000256" key="9">
    <source>
        <dbReference type="ARBA" id="ARBA00023136"/>
    </source>
</evidence>
<evidence type="ECO:0000256" key="11">
    <source>
        <dbReference type="ARBA" id="ARBA00023224"/>
    </source>
</evidence>
<keyword evidence="3" id="KW-1003">Cell membrane</keyword>
<accession>A0A6A7FRN3</accession>
<keyword evidence="6" id="KW-0677">Repeat</keyword>
<dbReference type="PROSITE" id="PS51450">
    <property type="entry name" value="LRR"/>
    <property type="match status" value="3"/>
</dbReference>
<evidence type="ECO:0000256" key="4">
    <source>
        <dbReference type="ARBA" id="ARBA00022614"/>
    </source>
</evidence>
<feature type="region of interest" description="Disordered" evidence="12">
    <location>
        <begin position="1662"/>
        <end position="1703"/>
    </location>
</feature>